<dbReference type="InterPro" id="IPR023210">
    <property type="entry name" value="NADP_OxRdtase_dom"/>
</dbReference>
<reference evidence="6" key="1">
    <citation type="journal article" date="2019" name="Int. J. Syst. Evol. Microbiol.">
        <title>The Global Catalogue of Microorganisms (GCM) 10K type strain sequencing project: providing services to taxonomists for standard genome sequencing and annotation.</title>
        <authorList>
            <consortium name="The Broad Institute Genomics Platform"/>
            <consortium name="The Broad Institute Genome Sequencing Center for Infectious Disease"/>
            <person name="Wu L."/>
            <person name="Ma J."/>
        </authorList>
    </citation>
    <scope>NUCLEOTIDE SEQUENCE [LARGE SCALE GENOMIC DNA]</scope>
    <source>
        <strain evidence="6">TISTR 1514</strain>
    </source>
</reference>
<comment type="similarity">
    <text evidence="1">Belongs to the aldo/keto reductase family.</text>
</comment>
<keyword evidence="2" id="KW-0521">NADP</keyword>
<dbReference type="PIRSF" id="PIRSF000097">
    <property type="entry name" value="AKR"/>
    <property type="match status" value="1"/>
</dbReference>
<dbReference type="PANTHER" id="PTHR43827:SF3">
    <property type="entry name" value="NADP-DEPENDENT OXIDOREDUCTASE DOMAIN-CONTAINING PROTEIN"/>
    <property type="match status" value="1"/>
</dbReference>
<dbReference type="RefSeq" id="WP_026339817.1">
    <property type="nucleotide sequence ID" value="NZ_JBHUNE010000005.1"/>
</dbReference>
<evidence type="ECO:0000259" key="4">
    <source>
        <dbReference type="Pfam" id="PF00248"/>
    </source>
</evidence>
<evidence type="ECO:0000256" key="1">
    <source>
        <dbReference type="ARBA" id="ARBA00007905"/>
    </source>
</evidence>
<dbReference type="PROSITE" id="PS00062">
    <property type="entry name" value="ALDOKETO_REDUCTASE_2"/>
    <property type="match status" value="1"/>
</dbReference>
<accession>A0ABW5UX20</accession>
<feature type="domain" description="NADP-dependent oxidoreductase" evidence="4">
    <location>
        <begin position="11"/>
        <end position="247"/>
    </location>
</feature>
<name>A0ABW5UX20_9MICO</name>
<evidence type="ECO:0000256" key="2">
    <source>
        <dbReference type="ARBA" id="ARBA00022857"/>
    </source>
</evidence>
<keyword evidence="6" id="KW-1185">Reference proteome</keyword>
<dbReference type="PANTHER" id="PTHR43827">
    <property type="entry name" value="2,5-DIKETO-D-GLUCONIC ACID REDUCTASE"/>
    <property type="match status" value="1"/>
</dbReference>
<evidence type="ECO:0000313" key="6">
    <source>
        <dbReference type="Proteomes" id="UP001597492"/>
    </source>
</evidence>
<dbReference type="PROSITE" id="PS00798">
    <property type="entry name" value="ALDOKETO_REDUCTASE_1"/>
    <property type="match status" value="1"/>
</dbReference>
<dbReference type="InterPro" id="IPR036812">
    <property type="entry name" value="NAD(P)_OxRdtase_dom_sf"/>
</dbReference>
<dbReference type="Proteomes" id="UP001597492">
    <property type="component" value="Unassembled WGS sequence"/>
</dbReference>
<dbReference type="Gene3D" id="3.20.20.100">
    <property type="entry name" value="NADP-dependent oxidoreductase domain"/>
    <property type="match status" value="1"/>
</dbReference>
<sequence length="266" mass="29755">MSENPMQRQAIGFGTSPLKGEEATRAVASAIGIGYRLIDTASRYENEEAVGLGIKHSGVSREKLYIQTKLRGNDHEDVRGALERSLKLLGVEYLDSWLIHWPLPMLGKYVDAFEQMLEARDEGLVRHVGVSNFLPEHLEKLEERTGELPWANQIQLDPGLQRAPLVSELKNLGISVQAWSPLSRGDFERDAVVELAQERGLTPSQVVLAWHAAVGSVPIVRSTNPDRQLLNLEAMRLQLGDDGLERLGKLPQRELGEYDPKTHDER</sequence>
<comment type="caution">
    <text evidence="5">The sequence shown here is derived from an EMBL/GenBank/DDBJ whole genome shotgun (WGS) entry which is preliminary data.</text>
</comment>
<dbReference type="SUPFAM" id="SSF51430">
    <property type="entry name" value="NAD(P)-linked oxidoreductase"/>
    <property type="match status" value="1"/>
</dbReference>
<evidence type="ECO:0000256" key="3">
    <source>
        <dbReference type="ARBA" id="ARBA00023002"/>
    </source>
</evidence>
<dbReference type="Pfam" id="PF00248">
    <property type="entry name" value="Aldo_ket_red"/>
    <property type="match status" value="1"/>
</dbReference>
<proteinExistence type="inferred from homology"/>
<dbReference type="PRINTS" id="PR00069">
    <property type="entry name" value="ALDKETRDTASE"/>
</dbReference>
<protein>
    <submittedName>
        <fullName evidence="5">Aldo/keto reductase</fullName>
    </submittedName>
</protein>
<dbReference type="EMBL" id="JBHUNE010000005">
    <property type="protein sequence ID" value="MFD2757968.1"/>
    <property type="molecule type" value="Genomic_DNA"/>
</dbReference>
<keyword evidence="3" id="KW-0560">Oxidoreductase</keyword>
<organism evidence="5 6">
    <name type="scientific">Gulosibacter faecalis</name>
    <dbReference type="NCBI Taxonomy" id="272240"/>
    <lineage>
        <taxon>Bacteria</taxon>
        <taxon>Bacillati</taxon>
        <taxon>Actinomycetota</taxon>
        <taxon>Actinomycetes</taxon>
        <taxon>Micrococcales</taxon>
        <taxon>Microbacteriaceae</taxon>
        <taxon>Gulosibacter</taxon>
    </lineage>
</organism>
<gene>
    <name evidence="5" type="ORF">ACFSW7_06215</name>
</gene>
<dbReference type="InterPro" id="IPR020471">
    <property type="entry name" value="AKR"/>
</dbReference>
<dbReference type="InterPro" id="IPR018170">
    <property type="entry name" value="Aldo/ket_reductase_CS"/>
</dbReference>
<evidence type="ECO:0000313" key="5">
    <source>
        <dbReference type="EMBL" id="MFD2757968.1"/>
    </source>
</evidence>